<feature type="transmembrane region" description="Helical" evidence="1">
    <location>
        <begin position="378"/>
        <end position="396"/>
    </location>
</feature>
<feature type="transmembrane region" description="Helical" evidence="1">
    <location>
        <begin position="18"/>
        <end position="35"/>
    </location>
</feature>
<feature type="transmembrane region" description="Helical" evidence="1">
    <location>
        <begin position="135"/>
        <end position="162"/>
    </location>
</feature>
<accession>A0A660L9P8</accession>
<feature type="transmembrane region" description="Helical" evidence="1">
    <location>
        <begin position="284"/>
        <end position="304"/>
    </location>
</feature>
<proteinExistence type="predicted"/>
<evidence type="ECO:0000256" key="1">
    <source>
        <dbReference type="SAM" id="Phobius"/>
    </source>
</evidence>
<name>A0A660L9P8_9BACL</name>
<feature type="transmembrane region" description="Helical" evidence="1">
    <location>
        <begin position="183"/>
        <end position="203"/>
    </location>
</feature>
<organism evidence="2 3">
    <name type="scientific">Brockia lithotrophica</name>
    <dbReference type="NCBI Taxonomy" id="933949"/>
    <lineage>
        <taxon>Bacteria</taxon>
        <taxon>Bacillati</taxon>
        <taxon>Bacillota</taxon>
        <taxon>Bacilli</taxon>
        <taxon>Bacillales</taxon>
        <taxon>Bacillales Family X. Incertae Sedis</taxon>
        <taxon>Brockia</taxon>
    </lineage>
</organism>
<keyword evidence="1" id="KW-0812">Transmembrane</keyword>
<dbReference type="RefSeq" id="WP_147401953.1">
    <property type="nucleotide sequence ID" value="NZ_RBIJ01000001.1"/>
</dbReference>
<keyword evidence="3" id="KW-1185">Reference proteome</keyword>
<feature type="transmembrane region" description="Helical" evidence="1">
    <location>
        <begin position="316"/>
        <end position="333"/>
    </location>
</feature>
<sequence>MPFVHLSRIWFRLIVRRPGTWVFLFLSAVLGWLLYETQPVLSVIPVRSLLPSLVLIFWALGWMHARSFAPRTVLALSEIPGFFSARLKLTLLQLFAFLPFWIALAASFPNPWLPILLSFFLYLPFTELPLSWTGILFAAAVLAFVAPVGLLPLTLGLLFLLWDRLIPSKRVILLRTNSLAVTWVNPLFLWPVGIIWALVWWAARFPGVEFSFRGLLEGSLSVRSPEGAGCVGQYEFGVFLAGLALFSVTLILPLFLSVSAVGCRYLERPLWPSFWLGRAYRRTIPAAFALTFAYTLLWTALTYGWLSYLGVFQDRVLSFSVHLTALALFVAALRPFSPDDPQDLGTFVFGVFSTHLLAVLLLFRLLPSVGGSVSPSTFAAVLLLFALFVPWIWYRLKRAGITL</sequence>
<keyword evidence="1" id="KW-0472">Membrane</keyword>
<keyword evidence="1" id="KW-1133">Transmembrane helix</keyword>
<reference evidence="2 3" key="1">
    <citation type="submission" date="2018-10" db="EMBL/GenBank/DDBJ databases">
        <title>Genomic Encyclopedia of Type Strains, Phase IV (KMG-IV): sequencing the most valuable type-strain genomes for metagenomic binning, comparative biology and taxonomic classification.</title>
        <authorList>
            <person name="Goeker M."/>
        </authorList>
    </citation>
    <scope>NUCLEOTIDE SEQUENCE [LARGE SCALE GENOMIC DNA]</scope>
    <source>
        <strain evidence="2 3">DSM 22653</strain>
    </source>
</reference>
<feature type="transmembrane region" description="Helical" evidence="1">
    <location>
        <begin position="236"/>
        <end position="263"/>
    </location>
</feature>
<dbReference type="AlphaFoldDB" id="A0A660L9P8"/>
<gene>
    <name evidence="2" type="ORF">C7438_0303</name>
</gene>
<comment type="caution">
    <text evidence="2">The sequence shown here is derived from an EMBL/GenBank/DDBJ whole genome shotgun (WGS) entry which is preliminary data.</text>
</comment>
<dbReference type="Proteomes" id="UP000267019">
    <property type="component" value="Unassembled WGS sequence"/>
</dbReference>
<feature type="transmembrane region" description="Helical" evidence="1">
    <location>
        <begin position="94"/>
        <end position="123"/>
    </location>
</feature>
<dbReference type="EMBL" id="RBIJ01000001">
    <property type="protein sequence ID" value="RKQ88663.1"/>
    <property type="molecule type" value="Genomic_DNA"/>
</dbReference>
<evidence type="ECO:0000313" key="3">
    <source>
        <dbReference type="Proteomes" id="UP000267019"/>
    </source>
</evidence>
<feature type="transmembrane region" description="Helical" evidence="1">
    <location>
        <begin position="41"/>
        <end position="61"/>
    </location>
</feature>
<evidence type="ECO:0000313" key="2">
    <source>
        <dbReference type="EMBL" id="RKQ88663.1"/>
    </source>
</evidence>
<protein>
    <submittedName>
        <fullName evidence="2">Uncharacterized protein</fullName>
    </submittedName>
</protein>
<feature type="transmembrane region" description="Helical" evidence="1">
    <location>
        <begin position="345"/>
        <end position="366"/>
    </location>
</feature>